<evidence type="ECO:0000256" key="6">
    <source>
        <dbReference type="RuleBase" id="RU365090"/>
    </source>
</evidence>
<dbReference type="InterPro" id="IPR005110">
    <property type="entry name" value="MoeA_linker/N"/>
</dbReference>
<evidence type="ECO:0000256" key="1">
    <source>
        <dbReference type="ARBA" id="ARBA00002901"/>
    </source>
</evidence>
<dbReference type="Gene3D" id="3.40.980.10">
    <property type="entry name" value="MoaB/Mog-like domain"/>
    <property type="match status" value="1"/>
</dbReference>
<protein>
    <recommendedName>
        <fullName evidence="6">Molybdopterin molybdenumtransferase</fullName>
        <ecNumber evidence="6">2.10.1.1</ecNumber>
    </recommendedName>
</protein>
<dbReference type="InterPro" id="IPR038987">
    <property type="entry name" value="MoeA-like"/>
</dbReference>
<dbReference type="SUPFAM" id="SSF53218">
    <property type="entry name" value="Molybdenum cofactor biosynthesis proteins"/>
    <property type="match status" value="1"/>
</dbReference>
<dbReference type="InterPro" id="IPR036688">
    <property type="entry name" value="MoeA_C_domain_IV_sf"/>
</dbReference>
<comment type="function">
    <text evidence="1 6">Catalyzes the insertion of molybdate into adenylated molybdopterin with the concomitant release of AMP.</text>
</comment>
<dbReference type="Pfam" id="PF03454">
    <property type="entry name" value="MoeA_C"/>
    <property type="match status" value="1"/>
</dbReference>
<evidence type="ECO:0000256" key="2">
    <source>
        <dbReference type="ARBA" id="ARBA00005046"/>
    </source>
</evidence>
<comment type="pathway">
    <text evidence="2 6">Cofactor biosynthesis; molybdopterin biosynthesis.</text>
</comment>
<dbReference type="NCBIfam" id="NF045515">
    <property type="entry name" value="Glp_gephyrin"/>
    <property type="match status" value="1"/>
</dbReference>
<evidence type="ECO:0000313" key="9">
    <source>
        <dbReference type="Proteomes" id="UP001500191"/>
    </source>
</evidence>
<keyword evidence="6" id="KW-0479">Metal-binding</keyword>
<dbReference type="NCBIfam" id="TIGR00177">
    <property type="entry name" value="molyb_syn"/>
    <property type="match status" value="1"/>
</dbReference>
<evidence type="ECO:0000259" key="7">
    <source>
        <dbReference type="SMART" id="SM00852"/>
    </source>
</evidence>
<dbReference type="SUPFAM" id="SSF63867">
    <property type="entry name" value="MoeA C-terminal domain-like"/>
    <property type="match status" value="1"/>
</dbReference>
<evidence type="ECO:0000313" key="8">
    <source>
        <dbReference type="EMBL" id="GAA0498664.1"/>
    </source>
</evidence>
<dbReference type="CDD" id="cd00887">
    <property type="entry name" value="MoeA"/>
    <property type="match status" value="1"/>
</dbReference>
<dbReference type="SUPFAM" id="SSF63882">
    <property type="entry name" value="MoeA N-terminal region -like"/>
    <property type="match status" value="1"/>
</dbReference>
<dbReference type="Pfam" id="PF00994">
    <property type="entry name" value="MoCF_biosynth"/>
    <property type="match status" value="1"/>
</dbReference>
<proteinExistence type="inferred from homology"/>
<gene>
    <name evidence="8" type="ORF">GCM10008937_02260</name>
</gene>
<reference evidence="8 9" key="1">
    <citation type="journal article" date="2019" name="Int. J. Syst. Evol. Microbiol.">
        <title>The Global Catalogue of Microorganisms (GCM) 10K type strain sequencing project: providing services to taxonomists for standard genome sequencing and annotation.</title>
        <authorList>
            <consortium name="The Broad Institute Genomics Platform"/>
            <consortium name="The Broad Institute Genome Sequencing Center for Infectious Disease"/>
            <person name="Wu L."/>
            <person name="Ma J."/>
        </authorList>
    </citation>
    <scope>NUCLEOTIDE SEQUENCE [LARGE SCALE GENOMIC DNA]</scope>
    <source>
        <strain evidence="8 9">JCM 14368</strain>
    </source>
</reference>
<keyword evidence="6" id="KW-0460">Magnesium</keyword>
<name>A0ABN1BIG8_9DEIO</name>
<comment type="cofactor">
    <cofactor evidence="6">
        <name>Mg(2+)</name>
        <dbReference type="ChEBI" id="CHEBI:18420"/>
    </cofactor>
</comment>
<comment type="caution">
    <text evidence="8">The sequence shown here is derived from an EMBL/GenBank/DDBJ whole genome shotgun (WGS) entry which is preliminary data.</text>
</comment>
<dbReference type="Pfam" id="PF03453">
    <property type="entry name" value="MoeA_N"/>
    <property type="match status" value="1"/>
</dbReference>
<keyword evidence="9" id="KW-1185">Reference proteome</keyword>
<dbReference type="InterPro" id="IPR036425">
    <property type="entry name" value="MoaB/Mog-like_dom_sf"/>
</dbReference>
<dbReference type="Gene3D" id="2.170.190.11">
    <property type="entry name" value="Molybdopterin biosynthesis moea protein, domain 3"/>
    <property type="match status" value="1"/>
</dbReference>
<dbReference type="EMBL" id="BAAADB010000003">
    <property type="protein sequence ID" value="GAA0498664.1"/>
    <property type="molecule type" value="Genomic_DNA"/>
</dbReference>
<dbReference type="PANTHER" id="PTHR10192:SF5">
    <property type="entry name" value="GEPHYRIN"/>
    <property type="match status" value="1"/>
</dbReference>
<keyword evidence="6" id="KW-0500">Molybdenum</keyword>
<keyword evidence="6" id="KW-0808">Transferase</keyword>
<organism evidence="8 9">
    <name type="scientific">Deinococcus depolymerans</name>
    <dbReference type="NCBI Taxonomy" id="392408"/>
    <lineage>
        <taxon>Bacteria</taxon>
        <taxon>Thermotogati</taxon>
        <taxon>Deinococcota</taxon>
        <taxon>Deinococci</taxon>
        <taxon>Deinococcales</taxon>
        <taxon>Deinococcaceae</taxon>
        <taxon>Deinococcus</taxon>
    </lineage>
</organism>
<sequence length="418" mass="43334">MPHGTDARTPAGPPDPYPAFMTAPLPPFPMHVSVQEARTLLAALLPDRRTETLPLAQAAGRTLAGDLRALVSHPSATESALDGIAAREADTLGAAPHTPVRLHVTGESRAGVPFTGMVGAGECVRIYTGAPLPPGADAICPVEQLLDDGPDGVLLRRPASPGDVRHEGGDFRTGEVVMTAGLPLTAPRLALAAALGHPQVPVLAPLRVALLSTGDEVVPPGQPLTAGQVYDSNSVGLRAMLIEAGCEVIPLGHAPDSPEALQAAIDRAGGADVLLTSGGVSMGRYDFMRDLLIEQGRVSFWKVRMRPGGPAILGGWNGLPVFGLPGNPVSSLVVFHVIVRPALTGQPPQTLRLRAATPFRALPDKTAFWRASIQDGRVSDYGQQGSGILRSLSEAGALVIVPEGQPVAAGDDVDVILL</sequence>
<dbReference type="Gene3D" id="3.90.105.10">
    <property type="entry name" value="Molybdopterin biosynthesis moea protein, domain 2"/>
    <property type="match status" value="1"/>
</dbReference>
<comment type="similarity">
    <text evidence="3 6">Belongs to the MoeA family.</text>
</comment>
<dbReference type="Gene3D" id="2.40.340.10">
    <property type="entry name" value="MoeA, C-terminal, domain IV"/>
    <property type="match status" value="1"/>
</dbReference>
<dbReference type="InterPro" id="IPR036135">
    <property type="entry name" value="MoeA_linker/N_sf"/>
</dbReference>
<dbReference type="EC" id="2.10.1.1" evidence="6"/>
<evidence type="ECO:0000256" key="5">
    <source>
        <dbReference type="ARBA" id="ARBA00047317"/>
    </source>
</evidence>
<accession>A0ABN1BIG8</accession>
<dbReference type="InterPro" id="IPR001453">
    <property type="entry name" value="MoaB/Mog_dom"/>
</dbReference>
<keyword evidence="4 6" id="KW-0501">Molybdenum cofactor biosynthesis</keyword>
<dbReference type="Proteomes" id="UP001500191">
    <property type="component" value="Unassembled WGS sequence"/>
</dbReference>
<evidence type="ECO:0000256" key="4">
    <source>
        <dbReference type="ARBA" id="ARBA00023150"/>
    </source>
</evidence>
<dbReference type="SMART" id="SM00852">
    <property type="entry name" value="MoCF_biosynth"/>
    <property type="match status" value="1"/>
</dbReference>
<dbReference type="PANTHER" id="PTHR10192">
    <property type="entry name" value="MOLYBDOPTERIN BIOSYNTHESIS PROTEIN"/>
    <property type="match status" value="1"/>
</dbReference>
<feature type="domain" description="MoaB/Mog" evidence="7">
    <location>
        <begin position="209"/>
        <end position="345"/>
    </location>
</feature>
<evidence type="ECO:0000256" key="3">
    <source>
        <dbReference type="ARBA" id="ARBA00010763"/>
    </source>
</evidence>
<comment type="catalytic activity">
    <reaction evidence="5">
        <text>adenylyl-molybdopterin + molybdate = Mo-molybdopterin + AMP + H(+)</text>
        <dbReference type="Rhea" id="RHEA:35047"/>
        <dbReference type="ChEBI" id="CHEBI:15378"/>
        <dbReference type="ChEBI" id="CHEBI:36264"/>
        <dbReference type="ChEBI" id="CHEBI:62727"/>
        <dbReference type="ChEBI" id="CHEBI:71302"/>
        <dbReference type="ChEBI" id="CHEBI:456215"/>
        <dbReference type="EC" id="2.10.1.1"/>
    </reaction>
</comment>
<dbReference type="InterPro" id="IPR005111">
    <property type="entry name" value="MoeA_C_domain_IV"/>
</dbReference>